<keyword evidence="1" id="KW-1133">Transmembrane helix</keyword>
<reference evidence="5 7" key="1">
    <citation type="submission" date="2017-12" db="EMBL/GenBank/DDBJ databases">
        <authorList>
            <person name="Paulsen S."/>
            <person name="Gram L.K."/>
        </authorList>
    </citation>
    <scope>NUCLEOTIDE SEQUENCE [LARGE SCALE GENOMIC DNA]</scope>
    <source>
        <strain evidence="5 7">S2231</strain>
        <strain evidence="4">S2233</strain>
    </source>
</reference>
<dbReference type="SUPFAM" id="SSF55073">
    <property type="entry name" value="Nucleotide cyclase"/>
    <property type="match status" value="1"/>
</dbReference>
<dbReference type="AlphaFoldDB" id="A0A5S3XQM5"/>
<evidence type="ECO:0000313" key="4">
    <source>
        <dbReference type="EMBL" id="TMP45028.1"/>
    </source>
</evidence>
<dbReference type="EMBL" id="PNCL01000038">
    <property type="protein sequence ID" value="TMP59850.1"/>
    <property type="molecule type" value="Genomic_DNA"/>
</dbReference>
<dbReference type="InterPro" id="IPR043128">
    <property type="entry name" value="Rev_trsase/Diguanyl_cyclase"/>
</dbReference>
<evidence type="ECO:0000256" key="1">
    <source>
        <dbReference type="SAM" id="Phobius"/>
    </source>
</evidence>
<evidence type="ECO:0000313" key="6">
    <source>
        <dbReference type="Proteomes" id="UP000305730"/>
    </source>
</evidence>
<keyword evidence="1" id="KW-0812">Transmembrane</keyword>
<dbReference type="Gene3D" id="3.30.70.270">
    <property type="match status" value="1"/>
</dbReference>
<organism evidence="5 7">
    <name type="scientific">Pseudoalteromonas citrea</name>
    <dbReference type="NCBI Taxonomy" id="43655"/>
    <lineage>
        <taxon>Bacteria</taxon>
        <taxon>Pseudomonadati</taxon>
        <taxon>Pseudomonadota</taxon>
        <taxon>Gammaproteobacteria</taxon>
        <taxon>Alteromonadales</taxon>
        <taxon>Pseudoalteromonadaceae</taxon>
        <taxon>Pseudoalteromonas</taxon>
    </lineage>
</organism>
<comment type="caution">
    <text evidence="5">The sequence shown here is derived from an EMBL/GenBank/DDBJ whole genome shotgun (WGS) entry which is preliminary data.</text>
</comment>
<feature type="domain" description="HAMP" evidence="2">
    <location>
        <begin position="164"/>
        <end position="218"/>
    </location>
</feature>
<dbReference type="InterPro" id="IPR052155">
    <property type="entry name" value="Biofilm_reg_signaling"/>
</dbReference>
<dbReference type="Proteomes" id="UP000305730">
    <property type="component" value="Unassembled WGS sequence"/>
</dbReference>
<dbReference type="Pfam" id="PF00990">
    <property type="entry name" value="GGDEF"/>
    <property type="match status" value="1"/>
</dbReference>
<keyword evidence="1" id="KW-0472">Membrane</keyword>
<accession>A0A5S3XQM5</accession>
<dbReference type="PROSITE" id="PS50887">
    <property type="entry name" value="GGDEF"/>
    <property type="match status" value="1"/>
</dbReference>
<dbReference type="EMBL" id="PNCK01000018">
    <property type="protein sequence ID" value="TMP45028.1"/>
    <property type="molecule type" value="Genomic_DNA"/>
</dbReference>
<evidence type="ECO:0000313" key="5">
    <source>
        <dbReference type="EMBL" id="TMP59850.1"/>
    </source>
</evidence>
<feature type="transmembrane region" description="Helical" evidence="1">
    <location>
        <begin position="6"/>
        <end position="27"/>
    </location>
</feature>
<reference evidence="7" key="2">
    <citation type="submission" date="2019-06" db="EMBL/GenBank/DDBJ databases">
        <title>Co-occurence of chitin degradation, pigmentation and bioactivity in marine Pseudoalteromonas.</title>
        <authorList>
            <person name="Sonnenschein E.C."/>
            <person name="Bech P.K."/>
        </authorList>
    </citation>
    <scope>NUCLEOTIDE SEQUENCE [LARGE SCALE GENOMIC DNA]</scope>
    <source>
        <strain evidence="7">S2231</strain>
        <strain evidence="4">S2233</strain>
    </source>
</reference>
<dbReference type="Gene3D" id="6.10.340.10">
    <property type="match status" value="1"/>
</dbReference>
<sequence length="519" mass="58342">MLNKHSLITRLLIIVTSAAIVFALIYAKLHYSNVFDKEMQRSNNTIMQIGQTVSATASIAAYLEDKDLANEVLNGLVSNDVILGAQLNGLKSVLAKSILYKTDLPVTFSLSNPFIIGEQIGAIYIEPNTIFIEQNAQAIALSSVRTLMIVIVPMLLIFAVLVYFLITQPLNYLSGQLAAITPGKGQRIAIPKTHKHSEIGTISNNINKLLYRTEALFKQERSLRQDIELFEKRFRLMFEKSSSPTLLVKERGDILLINEAAQDLLIGLGLDLEERFPDALGKACKTPDILYTFTSNSVNQKQVMQSEFEFSNQLTQETVWLNIIIINTESDDQWYLQVFISDITMKKVMISQLKQKAQYDRLTGLNNRYGAELVLLEWLDQQRPFSLILLDLDEFKPINDIHGHNAGDAMLQHIAEQLKLNVRADDLICRWGGDEFLIALANISDQETKDIATNLTKVIATPFNYTKADQEHTLVVSASLGIACYPEHATSLKALVECADVAMYTIKRTSKNNFAFYQI</sequence>
<keyword evidence="6" id="KW-1185">Reference proteome</keyword>
<dbReference type="CDD" id="cd01949">
    <property type="entry name" value="GGDEF"/>
    <property type="match status" value="1"/>
</dbReference>
<dbReference type="InterPro" id="IPR003660">
    <property type="entry name" value="HAMP_dom"/>
</dbReference>
<dbReference type="PROSITE" id="PS50885">
    <property type="entry name" value="HAMP"/>
    <property type="match status" value="1"/>
</dbReference>
<evidence type="ECO:0000259" key="3">
    <source>
        <dbReference type="PROSITE" id="PS50887"/>
    </source>
</evidence>
<dbReference type="PANTHER" id="PTHR44757">
    <property type="entry name" value="DIGUANYLATE CYCLASE DGCP"/>
    <property type="match status" value="1"/>
</dbReference>
<dbReference type="GO" id="GO:0016020">
    <property type="term" value="C:membrane"/>
    <property type="evidence" value="ECO:0007669"/>
    <property type="project" value="InterPro"/>
</dbReference>
<feature type="transmembrane region" description="Helical" evidence="1">
    <location>
        <begin position="147"/>
        <end position="166"/>
    </location>
</feature>
<name>A0A5S3XQM5_9GAMM</name>
<dbReference type="InterPro" id="IPR029787">
    <property type="entry name" value="Nucleotide_cyclase"/>
</dbReference>
<dbReference type="OrthoDB" id="5905478at2"/>
<evidence type="ECO:0000259" key="2">
    <source>
        <dbReference type="PROSITE" id="PS50885"/>
    </source>
</evidence>
<dbReference type="NCBIfam" id="TIGR00254">
    <property type="entry name" value="GGDEF"/>
    <property type="match status" value="1"/>
</dbReference>
<gene>
    <name evidence="5" type="ORF">CWB96_08215</name>
    <name evidence="4" type="ORF">CWB97_04255</name>
</gene>
<dbReference type="RefSeq" id="WP_138595274.1">
    <property type="nucleotide sequence ID" value="NZ_PNCK01000018.1"/>
</dbReference>
<dbReference type="SMART" id="SM00267">
    <property type="entry name" value="GGDEF"/>
    <property type="match status" value="1"/>
</dbReference>
<dbReference type="InterPro" id="IPR000160">
    <property type="entry name" value="GGDEF_dom"/>
</dbReference>
<dbReference type="Proteomes" id="UP000307706">
    <property type="component" value="Unassembled WGS sequence"/>
</dbReference>
<protein>
    <submittedName>
        <fullName evidence="5">GGDEF domain-containing protein</fullName>
    </submittedName>
</protein>
<evidence type="ECO:0000313" key="7">
    <source>
        <dbReference type="Proteomes" id="UP000307706"/>
    </source>
</evidence>
<feature type="domain" description="GGDEF" evidence="3">
    <location>
        <begin position="383"/>
        <end position="519"/>
    </location>
</feature>
<proteinExistence type="predicted"/>
<dbReference type="PANTHER" id="PTHR44757:SF2">
    <property type="entry name" value="BIOFILM ARCHITECTURE MAINTENANCE PROTEIN MBAA"/>
    <property type="match status" value="1"/>
</dbReference>
<dbReference type="GO" id="GO:0007165">
    <property type="term" value="P:signal transduction"/>
    <property type="evidence" value="ECO:0007669"/>
    <property type="project" value="InterPro"/>
</dbReference>
<reference evidence="5" key="3">
    <citation type="submission" date="2019-09" db="EMBL/GenBank/DDBJ databases">
        <title>Co-occurence of chitin degradation, pigmentation and bioactivity in marine Pseudoalteromonas.</title>
        <authorList>
            <person name="Sonnenschein E.C."/>
            <person name="Bech P.K."/>
        </authorList>
    </citation>
    <scope>NUCLEOTIDE SEQUENCE</scope>
    <source>
        <strain evidence="5">S2231</strain>
        <strain evidence="6">S2233</strain>
    </source>
</reference>